<proteinExistence type="predicted"/>
<keyword evidence="2" id="KW-1185">Reference proteome</keyword>
<feature type="non-terminal residue" evidence="1">
    <location>
        <position position="330"/>
    </location>
</feature>
<sequence length="330" mass="36584">MSALLQNFAKQLTLDSDDDEYDDDDLPTNPLKKQDKDKQPSRRDDLIHDTIADFYKRKSGKVPLWLDCPPPDPPFEDELGVILPSGGNQAQVEKLGHWRNPFNSPTPPQGQADGYELSPSRSHQYPDPYKQAMTKGDRPGLQEQKNPLIMFTTRDEIRELSGTPQQASPTPATAGSSQPVSSHNNPPSEVVSGESAGMPKPASASLTTVKRKLQGPTHMPSAAQIILAQHSQPFNAMGSPVHPSSSTTSSSIRFRRFEENIRKMTLAHLPPGYTAMGRDGSERSQLPPRSYSQSMSSRTNRNRGKLWQGYHFWGRRRKAGERAADVTSTE</sequence>
<name>A0ACC1HD59_9FUNG</name>
<dbReference type="Proteomes" id="UP001145114">
    <property type="component" value="Unassembled WGS sequence"/>
</dbReference>
<accession>A0ACC1HD59</accession>
<reference evidence="1" key="1">
    <citation type="submission" date="2022-06" db="EMBL/GenBank/DDBJ databases">
        <title>Phylogenomic reconstructions and comparative analyses of Kickxellomycotina fungi.</title>
        <authorList>
            <person name="Reynolds N.K."/>
            <person name="Stajich J.E."/>
            <person name="Barry K."/>
            <person name="Grigoriev I.V."/>
            <person name="Crous P."/>
            <person name="Smith M.E."/>
        </authorList>
    </citation>
    <scope>NUCLEOTIDE SEQUENCE</scope>
    <source>
        <strain evidence="1">RSA 2271</strain>
    </source>
</reference>
<comment type="caution">
    <text evidence="1">The sequence shown here is derived from an EMBL/GenBank/DDBJ whole genome shotgun (WGS) entry which is preliminary data.</text>
</comment>
<organism evidence="1 2">
    <name type="scientific">Spiromyces aspiralis</name>
    <dbReference type="NCBI Taxonomy" id="68401"/>
    <lineage>
        <taxon>Eukaryota</taxon>
        <taxon>Fungi</taxon>
        <taxon>Fungi incertae sedis</taxon>
        <taxon>Zoopagomycota</taxon>
        <taxon>Kickxellomycotina</taxon>
        <taxon>Kickxellomycetes</taxon>
        <taxon>Kickxellales</taxon>
        <taxon>Kickxellaceae</taxon>
        <taxon>Spiromyces</taxon>
    </lineage>
</organism>
<dbReference type="EMBL" id="JAMZIH010007105">
    <property type="protein sequence ID" value="KAJ1673315.1"/>
    <property type="molecule type" value="Genomic_DNA"/>
</dbReference>
<evidence type="ECO:0000313" key="1">
    <source>
        <dbReference type="EMBL" id="KAJ1673315.1"/>
    </source>
</evidence>
<gene>
    <name evidence="1" type="ORF">EV182_005476</name>
</gene>
<evidence type="ECO:0000313" key="2">
    <source>
        <dbReference type="Proteomes" id="UP001145114"/>
    </source>
</evidence>
<protein>
    <submittedName>
        <fullName evidence="1">Uncharacterized protein</fullName>
    </submittedName>
</protein>